<comment type="caution">
    <text evidence="1">The sequence shown here is derived from an EMBL/GenBank/DDBJ whole genome shotgun (WGS) entry which is preliminary data.</text>
</comment>
<name>A0A5U9VPA3_SALNE</name>
<dbReference type="AlphaFoldDB" id="A0A5U9VPA3"/>
<protein>
    <submittedName>
        <fullName evidence="1">Uncharacterized protein</fullName>
    </submittedName>
</protein>
<accession>A0A5U9VPA3</accession>
<reference evidence="1" key="1">
    <citation type="submission" date="2018-06" db="EMBL/GenBank/DDBJ databases">
        <authorList>
            <person name="Ashton P.M."/>
            <person name="Dallman T."/>
            <person name="Nair S."/>
            <person name="De Pinna E."/>
            <person name="Peters T."/>
            <person name="Grant K."/>
        </authorList>
    </citation>
    <scope>NUCLEOTIDE SEQUENCE [LARGE SCALE GENOMIC DNA]</scope>
    <source>
        <strain evidence="1">160804</strain>
    </source>
</reference>
<dbReference type="EMBL" id="AAGVNP010000107">
    <property type="protein sequence ID" value="EBS4547759.1"/>
    <property type="molecule type" value="Genomic_DNA"/>
</dbReference>
<proteinExistence type="predicted"/>
<gene>
    <name evidence="1" type="ORF">DQK32_17985</name>
</gene>
<dbReference type="Proteomes" id="UP000839885">
    <property type="component" value="Unassembled WGS sequence"/>
</dbReference>
<evidence type="ECO:0000313" key="1">
    <source>
        <dbReference type="EMBL" id="EBS4547759.1"/>
    </source>
</evidence>
<sequence length="42" mass="4895">MVKIFRSDAYSLGFLTKRLEDNQFIWYAVSVSKNAVTTFHLP</sequence>
<organism evidence="1">
    <name type="scientific">Salmonella newport</name>
    <dbReference type="NCBI Taxonomy" id="108619"/>
    <lineage>
        <taxon>Bacteria</taxon>
        <taxon>Pseudomonadati</taxon>
        <taxon>Pseudomonadota</taxon>
        <taxon>Gammaproteobacteria</taxon>
        <taxon>Enterobacterales</taxon>
        <taxon>Enterobacteriaceae</taxon>
        <taxon>Salmonella</taxon>
    </lineage>
</organism>